<proteinExistence type="predicted"/>
<keyword evidence="7" id="KW-0067">ATP-binding</keyword>
<feature type="transmembrane region" description="Helical" evidence="10">
    <location>
        <begin position="70"/>
        <end position="93"/>
    </location>
</feature>
<evidence type="ECO:0000259" key="11">
    <source>
        <dbReference type="PROSITE" id="PS50109"/>
    </source>
</evidence>
<keyword evidence="5" id="KW-0547">Nucleotide-binding</keyword>
<comment type="catalytic activity">
    <reaction evidence="1">
        <text>ATP + protein L-histidine = ADP + protein N-phospho-L-histidine.</text>
        <dbReference type="EC" id="2.7.13.3"/>
    </reaction>
</comment>
<dbReference type="InterPro" id="IPR036890">
    <property type="entry name" value="HATPase_C_sf"/>
</dbReference>
<dbReference type="Pfam" id="PF07730">
    <property type="entry name" value="HisKA_3"/>
    <property type="match status" value="1"/>
</dbReference>
<evidence type="ECO:0000313" key="13">
    <source>
        <dbReference type="Proteomes" id="UP001161325"/>
    </source>
</evidence>
<dbReference type="PROSITE" id="PS50109">
    <property type="entry name" value="HIS_KIN"/>
    <property type="match status" value="1"/>
</dbReference>
<dbReference type="InterPro" id="IPR029016">
    <property type="entry name" value="GAF-like_dom_sf"/>
</dbReference>
<feature type="transmembrane region" description="Helical" evidence="10">
    <location>
        <begin position="124"/>
        <end position="143"/>
    </location>
</feature>
<evidence type="ECO:0000256" key="3">
    <source>
        <dbReference type="ARBA" id="ARBA00022553"/>
    </source>
</evidence>
<evidence type="ECO:0000256" key="6">
    <source>
        <dbReference type="ARBA" id="ARBA00022777"/>
    </source>
</evidence>
<evidence type="ECO:0000256" key="2">
    <source>
        <dbReference type="ARBA" id="ARBA00012438"/>
    </source>
</evidence>
<keyword evidence="10" id="KW-0812">Transmembrane</keyword>
<feature type="compositionally biased region" description="Acidic residues" evidence="9">
    <location>
        <begin position="592"/>
        <end position="604"/>
    </location>
</feature>
<protein>
    <recommendedName>
        <fullName evidence="2">histidine kinase</fullName>
        <ecNumber evidence="2">2.7.13.3</ecNumber>
    </recommendedName>
</protein>
<keyword evidence="4" id="KW-0808">Transferase</keyword>
<keyword evidence="3" id="KW-0597">Phosphoprotein</keyword>
<keyword evidence="13" id="KW-1185">Reference proteome</keyword>
<keyword evidence="10" id="KW-1133">Transmembrane helix</keyword>
<dbReference type="CDD" id="cd16917">
    <property type="entry name" value="HATPase_UhpB-NarQ-NarX-like"/>
    <property type="match status" value="1"/>
</dbReference>
<sequence length="604" mass="65036">MDWQIPAVARTELAAAGLQAAITIALALLCLWLHRRHGKPYFAWFAAAWGLYALRLAAIGSFLVTRRWSFLYAHQVITGLTALALLWAALVFSRQLAWRWRYLLVALFPTVWSLLAIYELDSFMLAAAPMVAFLAAATMWSGWTFWQYHRKVGSTGARVLAIAFVLWGLHHLDYPLLRARGAWTPWGYYLDIAFVLAVGLGIVLLVLDDLRRGLGALSALSGDLQRSPREHDVLDALLARPLQLPAVRGTAFFTTLAGTNGASDETVCVRGAGACAAWAGTHPDGELAARLAEVRATGRPQVAQGVGGLPYVAALPVLTGGAPTGALVLAGDARDPFTALDESFLHALGQQVGAALHSAALYRALEARTTELERLSLRMVRQHEEERRRLSRELHDETAQVFTAVKMQLGMLREGVDGAQRQRFDRVLALIDTGIGSIRSVTNDLRPSLLDDLGLLPALRSLGAEFSERTGIAVSLALPSAPLPRLPEDADLALFRAMQEGLSNVARHARARTVRVQLAPDAGGLRLTVTDDGGGLPAPADPARWEREGHMGLVGMRERIGALGGSVVLENVSGGAALTIRLPAESDKADDGTAEDDAAEDGRA</sequence>
<feature type="transmembrane region" description="Helical" evidence="10">
    <location>
        <begin position="155"/>
        <end position="174"/>
    </location>
</feature>
<dbReference type="Gene3D" id="3.30.450.40">
    <property type="match status" value="1"/>
</dbReference>
<dbReference type="InterPro" id="IPR005467">
    <property type="entry name" value="His_kinase_dom"/>
</dbReference>
<evidence type="ECO:0000256" key="8">
    <source>
        <dbReference type="ARBA" id="ARBA00023012"/>
    </source>
</evidence>
<evidence type="ECO:0000313" key="12">
    <source>
        <dbReference type="EMBL" id="GLC25437.1"/>
    </source>
</evidence>
<feature type="region of interest" description="Disordered" evidence="9">
    <location>
        <begin position="583"/>
        <end position="604"/>
    </location>
</feature>
<dbReference type="InterPro" id="IPR003594">
    <property type="entry name" value="HATPase_dom"/>
</dbReference>
<dbReference type="EC" id="2.7.13.3" evidence="2"/>
<dbReference type="GO" id="GO:0005524">
    <property type="term" value="F:ATP binding"/>
    <property type="evidence" value="ECO:0007669"/>
    <property type="project" value="UniProtKB-KW"/>
</dbReference>
<dbReference type="SUPFAM" id="SSF55874">
    <property type="entry name" value="ATPase domain of HSP90 chaperone/DNA topoisomerase II/histidine kinase"/>
    <property type="match status" value="1"/>
</dbReference>
<organism evidence="12 13">
    <name type="scientific">Roseisolibacter agri</name>
    <dbReference type="NCBI Taxonomy" id="2014610"/>
    <lineage>
        <taxon>Bacteria</taxon>
        <taxon>Pseudomonadati</taxon>
        <taxon>Gemmatimonadota</taxon>
        <taxon>Gemmatimonadia</taxon>
        <taxon>Gemmatimonadales</taxon>
        <taxon>Gemmatimonadaceae</taxon>
        <taxon>Roseisolibacter</taxon>
    </lineage>
</organism>
<evidence type="ECO:0000256" key="7">
    <source>
        <dbReference type="ARBA" id="ARBA00022840"/>
    </source>
</evidence>
<evidence type="ECO:0000256" key="9">
    <source>
        <dbReference type="SAM" id="MobiDB-lite"/>
    </source>
</evidence>
<evidence type="ECO:0000256" key="4">
    <source>
        <dbReference type="ARBA" id="ARBA00022679"/>
    </source>
</evidence>
<gene>
    <name evidence="12" type="ORF">rosag_19500</name>
</gene>
<feature type="transmembrane region" description="Helical" evidence="10">
    <location>
        <begin position="100"/>
        <end position="118"/>
    </location>
</feature>
<keyword evidence="10" id="KW-0472">Membrane</keyword>
<dbReference type="Pfam" id="PF02518">
    <property type="entry name" value="HATPase_c"/>
    <property type="match status" value="1"/>
</dbReference>
<feature type="transmembrane region" description="Helical" evidence="10">
    <location>
        <begin position="41"/>
        <end position="64"/>
    </location>
</feature>
<dbReference type="AlphaFoldDB" id="A0AA37V2L7"/>
<dbReference type="GO" id="GO:0016020">
    <property type="term" value="C:membrane"/>
    <property type="evidence" value="ECO:0007669"/>
    <property type="project" value="InterPro"/>
</dbReference>
<name>A0AA37V2L7_9BACT</name>
<dbReference type="PANTHER" id="PTHR24421">
    <property type="entry name" value="NITRATE/NITRITE SENSOR PROTEIN NARX-RELATED"/>
    <property type="match status" value="1"/>
</dbReference>
<evidence type="ECO:0000256" key="10">
    <source>
        <dbReference type="SAM" id="Phobius"/>
    </source>
</evidence>
<dbReference type="GO" id="GO:0000155">
    <property type="term" value="F:phosphorelay sensor kinase activity"/>
    <property type="evidence" value="ECO:0007669"/>
    <property type="project" value="InterPro"/>
</dbReference>
<dbReference type="Gene3D" id="1.20.5.1930">
    <property type="match status" value="1"/>
</dbReference>
<reference evidence="12" key="1">
    <citation type="submission" date="2022-08" db="EMBL/GenBank/DDBJ databases">
        <title>Draft genome sequencing of Roseisolibacter agri AW1220.</title>
        <authorList>
            <person name="Tobiishi Y."/>
            <person name="Tonouchi A."/>
        </authorList>
    </citation>
    <scope>NUCLEOTIDE SEQUENCE</scope>
    <source>
        <strain evidence="12">AW1220</strain>
    </source>
</reference>
<dbReference type="Gene3D" id="3.30.565.10">
    <property type="entry name" value="Histidine kinase-like ATPase, C-terminal domain"/>
    <property type="match status" value="1"/>
</dbReference>
<evidence type="ECO:0000256" key="1">
    <source>
        <dbReference type="ARBA" id="ARBA00000085"/>
    </source>
</evidence>
<feature type="transmembrane region" description="Helical" evidence="10">
    <location>
        <begin position="13"/>
        <end position="34"/>
    </location>
</feature>
<accession>A0AA37V2L7</accession>
<evidence type="ECO:0000256" key="5">
    <source>
        <dbReference type="ARBA" id="ARBA00022741"/>
    </source>
</evidence>
<dbReference type="EMBL" id="BRXS01000003">
    <property type="protein sequence ID" value="GLC25437.1"/>
    <property type="molecule type" value="Genomic_DNA"/>
</dbReference>
<keyword evidence="8" id="KW-0902">Two-component regulatory system</keyword>
<feature type="domain" description="Histidine kinase" evidence="11">
    <location>
        <begin position="389"/>
        <end position="586"/>
    </location>
</feature>
<dbReference type="GO" id="GO:0046983">
    <property type="term" value="F:protein dimerization activity"/>
    <property type="evidence" value="ECO:0007669"/>
    <property type="project" value="InterPro"/>
</dbReference>
<comment type="caution">
    <text evidence="12">The sequence shown here is derived from an EMBL/GenBank/DDBJ whole genome shotgun (WGS) entry which is preliminary data.</text>
</comment>
<dbReference type="Proteomes" id="UP001161325">
    <property type="component" value="Unassembled WGS sequence"/>
</dbReference>
<dbReference type="SMART" id="SM00387">
    <property type="entry name" value="HATPase_c"/>
    <property type="match status" value="1"/>
</dbReference>
<dbReference type="PANTHER" id="PTHR24421:SF10">
    <property type="entry name" value="NITRATE_NITRITE SENSOR PROTEIN NARQ"/>
    <property type="match status" value="1"/>
</dbReference>
<dbReference type="InterPro" id="IPR011712">
    <property type="entry name" value="Sig_transdc_His_kin_sub3_dim/P"/>
</dbReference>
<feature type="transmembrane region" description="Helical" evidence="10">
    <location>
        <begin position="186"/>
        <end position="207"/>
    </location>
</feature>
<dbReference type="RefSeq" id="WP_284349892.1">
    <property type="nucleotide sequence ID" value="NZ_BRXS01000003.1"/>
</dbReference>
<dbReference type="SUPFAM" id="SSF55781">
    <property type="entry name" value="GAF domain-like"/>
    <property type="match status" value="1"/>
</dbReference>
<keyword evidence="6" id="KW-0418">Kinase</keyword>
<dbReference type="InterPro" id="IPR050482">
    <property type="entry name" value="Sensor_HK_TwoCompSys"/>
</dbReference>